<dbReference type="PROSITE" id="PS00623">
    <property type="entry name" value="GMC_OXRED_1"/>
    <property type="match status" value="1"/>
</dbReference>
<dbReference type="InterPro" id="IPR036188">
    <property type="entry name" value="FAD/NAD-bd_sf"/>
</dbReference>
<dbReference type="InterPro" id="IPR000172">
    <property type="entry name" value="GMC_OxRdtase_N"/>
</dbReference>
<dbReference type="InterPro" id="IPR012132">
    <property type="entry name" value="GMC_OxRdtase"/>
</dbReference>
<keyword evidence="11" id="KW-1185">Reference proteome</keyword>
<sequence length="601" mass="65112">MPLLSNPEDVIGRRFDFIIAGGGTAGLVLANRLSENPDVSVIVLEAGNAHVDDPIILSPTGWVPQLFNSEYEWGLQSTPQPHSLDQRLFEFRSGKGLGGSSSINCLVYLKPHRADIDAFEKLGNPGWNWENYQKYSKKAESVHAPVPPVRQFRPTYNHDDVGHDGPLPVSFCPIASGVEYPLQKGLSELGIETISTGFGGETAGTYKALASLHPVKMTRTDSANAYLFPVIDRPNLQVLTGALVTKVVTSGDEATGLTADAVEFEHGGKFYQVLCAKDVILSAGAIKSPQILELSGIGDRSILEPLGIETKLDLPTIGTNTQDHFTCTGPAYELRDGNDIITGELIADPDFRGNLKDPYKEIEGPLPLVMSGYAFFPLHKAAANAQELIDKISAKINDEASPYSAGLREVYHVQLELLKDEDVPDVEIMVVPFSVIPMGPAGRAYVNVPPVLSRPFSRGTVHINSADPLAPPVIDPHIFEEDIDMEIITAGFKVSRAAAQFSPYKDIIAREVKPGPDVVTDDQIKEHIKSHVGTVWHMVGSCSMLPRDKGGVVDAKLKVYGTNNIRVVDLSILPILVSTHPQATVYAVAEQAGDIIKADHM</sequence>
<evidence type="ECO:0000313" key="11">
    <source>
        <dbReference type="Proteomes" id="UP001497453"/>
    </source>
</evidence>
<evidence type="ECO:0000256" key="2">
    <source>
        <dbReference type="ARBA" id="ARBA00010790"/>
    </source>
</evidence>
<dbReference type="Proteomes" id="UP001497453">
    <property type="component" value="Chromosome 3"/>
</dbReference>
<dbReference type="PIRSF" id="PIRSF000137">
    <property type="entry name" value="Alcohol_oxidase"/>
    <property type="match status" value="1"/>
</dbReference>
<gene>
    <name evidence="10" type="ORF">GFSPODELE1_LOCUS5595</name>
</gene>
<dbReference type="PANTHER" id="PTHR11552:SF201">
    <property type="entry name" value="GLUCOSE-METHANOL-CHOLINE OXIDOREDUCTASE N-TERMINAL DOMAIN-CONTAINING PROTEIN"/>
    <property type="match status" value="1"/>
</dbReference>
<name>A0ABP1DGP5_9APHY</name>
<evidence type="ECO:0000256" key="1">
    <source>
        <dbReference type="ARBA" id="ARBA00001974"/>
    </source>
</evidence>
<protein>
    <recommendedName>
        <fullName evidence="8 9">Glucose-methanol-choline oxidoreductase N-terminal domain-containing protein</fullName>
    </recommendedName>
</protein>
<dbReference type="PROSITE" id="PS00624">
    <property type="entry name" value="GMC_OXRED_2"/>
    <property type="match status" value="1"/>
</dbReference>
<keyword evidence="6" id="KW-0560">Oxidoreductase</keyword>
<proteinExistence type="inferred from homology"/>
<dbReference type="EMBL" id="OZ037946">
    <property type="protein sequence ID" value="CAL1705807.1"/>
    <property type="molecule type" value="Genomic_DNA"/>
</dbReference>
<reference evidence="11" key="1">
    <citation type="submission" date="2024-04" db="EMBL/GenBank/DDBJ databases">
        <authorList>
            <person name="Shaw F."/>
            <person name="Minotto A."/>
        </authorList>
    </citation>
    <scope>NUCLEOTIDE SEQUENCE [LARGE SCALE GENOMIC DNA]</scope>
</reference>
<dbReference type="Gene3D" id="3.30.560.10">
    <property type="entry name" value="Glucose Oxidase, domain 3"/>
    <property type="match status" value="1"/>
</dbReference>
<dbReference type="PANTHER" id="PTHR11552">
    <property type="entry name" value="GLUCOSE-METHANOL-CHOLINE GMC OXIDOREDUCTASE"/>
    <property type="match status" value="1"/>
</dbReference>
<accession>A0ABP1DGP5</accession>
<feature type="domain" description="Glucose-methanol-choline oxidoreductase N-terminal" evidence="8">
    <location>
        <begin position="94"/>
        <end position="117"/>
    </location>
</feature>
<comment type="cofactor">
    <cofactor evidence="1">
        <name>FAD</name>
        <dbReference type="ChEBI" id="CHEBI:57692"/>
    </cofactor>
</comment>
<organism evidence="10 11">
    <name type="scientific">Somion occarium</name>
    <dbReference type="NCBI Taxonomy" id="3059160"/>
    <lineage>
        <taxon>Eukaryota</taxon>
        <taxon>Fungi</taxon>
        <taxon>Dikarya</taxon>
        <taxon>Basidiomycota</taxon>
        <taxon>Agaricomycotina</taxon>
        <taxon>Agaricomycetes</taxon>
        <taxon>Polyporales</taxon>
        <taxon>Cerrenaceae</taxon>
        <taxon>Somion</taxon>
    </lineage>
</organism>
<evidence type="ECO:0000256" key="3">
    <source>
        <dbReference type="ARBA" id="ARBA00022630"/>
    </source>
</evidence>
<keyword evidence="5 7" id="KW-0274">FAD</keyword>
<dbReference type="Gene3D" id="3.50.50.60">
    <property type="entry name" value="FAD/NAD(P)-binding domain"/>
    <property type="match status" value="1"/>
</dbReference>
<dbReference type="SUPFAM" id="SSF54373">
    <property type="entry name" value="FAD-linked reductases, C-terminal domain"/>
    <property type="match status" value="1"/>
</dbReference>
<comment type="similarity">
    <text evidence="2 7">Belongs to the GMC oxidoreductase family.</text>
</comment>
<evidence type="ECO:0000313" key="10">
    <source>
        <dbReference type="EMBL" id="CAL1705807.1"/>
    </source>
</evidence>
<feature type="domain" description="Glucose-methanol-choline oxidoreductase N-terminal" evidence="9">
    <location>
        <begin position="284"/>
        <end position="298"/>
    </location>
</feature>
<dbReference type="Pfam" id="PF05199">
    <property type="entry name" value="GMC_oxred_C"/>
    <property type="match status" value="1"/>
</dbReference>
<evidence type="ECO:0000256" key="5">
    <source>
        <dbReference type="ARBA" id="ARBA00022827"/>
    </source>
</evidence>
<evidence type="ECO:0000256" key="4">
    <source>
        <dbReference type="ARBA" id="ARBA00022729"/>
    </source>
</evidence>
<evidence type="ECO:0000256" key="7">
    <source>
        <dbReference type="RuleBase" id="RU003968"/>
    </source>
</evidence>
<dbReference type="SUPFAM" id="SSF51905">
    <property type="entry name" value="FAD/NAD(P)-binding domain"/>
    <property type="match status" value="1"/>
</dbReference>
<keyword evidence="3 7" id="KW-0285">Flavoprotein</keyword>
<keyword evidence="4" id="KW-0732">Signal</keyword>
<dbReference type="InterPro" id="IPR007867">
    <property type="entry name" value="GMC_OxRtase_C"/>
</dbReference>
<evidence type="ECO:0000259" key="8">
    <source>
        <dbReference type="PROSITE" id="PS00623"/>
    </source>
</evidence>
<evidence type="ECO:0000259" key="9">
    <source>
        <dbReference type="PROSITE" id="PS00624"/>
    </source>
</evidence>
<dbReference type="Pfam" id="PF00732">
    <property type="entry name" value="GMC_oxred_N"/>
    <property type="match status" value="1"/>
</dbReference>
<evidence type="ECO:0000256" key="6">
    <source>
        <dbReference type="ARBA" id="ARBA00023002"/>
    </source>
</evidence>